<organism evidence="1 2">
    <name type="scientific">Trichomonas vaginalis (strain ATCC PRA-98 / G3)</name>
    <dbReference type="NCBI Taxonomy" id="412133"/>
    <lineage>
        <taxon>Eukaryota</taxon>
        <taxon>Metamonada</taxon>
        <taxon>Parabasalia</taxon>
        <taxon>Trichomonadida</taxon>
        <taxon>Trichomonadidae</taxon>
        <taxon>Trichomonas</taxon>
    </lineage>
</organism>
<proteinExistence type="predicted"/>
<dbReference type="EMBL" id="DS114068">
    <property type="protein sequence ID" value="EAX90974.1"/>
    <property type="molecule type" value="Genomic_DNA"/>
</dbReference>
<dbReference type="VEuPathDB" id="TrichDB:TVAG_051750"/>
<dbReference type="InParanoid" id="A2FVU3"/>
<dbReference type="KEGG" id="tva:4748667"/>
<dbReference type="SUPFAM" id="SSF51126">
    <property type="entry name" value="Pectin lyase-like"/>
    <property type="match status" value="1"/>
</dbReference>
<reference evidence="1" key="2">
    <citation type="journal article" date="2007" name="Science">
        <title>Draft genome sequence of the sexually transmitted pathogen Trichomonas vaginalis.</title>
        <authorList>
            <person name="Carlton J.M."/>
            <person name="Hirt R.P."/>
            <person name="Silva J.C."/>
            <person name="Delcher A.L."/>
            <person name="Schatz M."/>
            <person name="Zhao Q."/>
            <person name="Wortman J.R."/>
            <person name="Bidwell S.L."/>
            <person name="Alsmark U.C.M."/>
            <person name="Besteiro S."/>
            <person name="Sicheritz-Ponten T."/>
            <person name="Noel C.J."/>
            <person name="Dacks J.B."/>
            <person name="Foster P.G."/>
            <person name="Simillion C."/>
            <person name="Van de Peer Y."/>
            <person name="Miranda-Saavedra D."/>
            <person name="Barton G.J."/>
            <person name="Westrop G.D."/>
            <person name="Mueller S."/>
            <person name="Dessi D."/>
            <person name="Fiori P.L."/>
            <person name="Ren Q."/>
            <person name="Paulsen I."/>
            <person name="Zhang H."/>
            <person name="Bastida-Corcuera F.D."/>
            <person name="Simoes-Barbosa A."/>
            <person name="Brown M.T."/>
            <person name="Hayes R.D."/>
            <person name="Mukherjee M."/>
            <person name="Okumura C.Y."/>
            <person name="Schneider R."/>
            <person name="Smith A.J."/>
            <person name="Vanacova S."/>
            <person name="Villalvazo M."/>
            <person name="Haas B.J."/>
            <person name="Pertea M."/>
            <person name="Feldblyum T.V."/>
            <person name="Utterback T.R."/>
            <person name="Shu C.L."/>
            <person name="Osoegawa K."/>
            <person name="de Jong P.J."/>
            <person name="Hrdy I."/>
            <person name="Horvathova L."/>
            <person name="Zubacova Z."/>
            <person name="Dolezal P."/>
            <person name="Malik S.B."/>
            <person name="Logsdon J.M. Jr."/>
            <person name="Henze K."/>
            <person name="Gupta A."/>
            <person name="Wang C.C."/>
            <person name="Dunne R.L."/>
            <person name="Upcroft J.A."/>
            <person name="Upcroft P."/>
            <person name="White O."/>
            <person name="Salzberg S.L."/>
            <person name="Tang P."/>
            <person name="Chiu C.-H."/>
            <person name="Lee Y.-S."/>
            <person name="Embley T.M."/>
            <person name="Coombs G.H."/>
            <person name="Mottram J.C."/>
            <person name="Tachezy J."/>
            <person name="Fraser-Liggett C.M."/>
            <person name="Johnson P.J."/>
        </authorList>
    </citation>
    <scope>NUCLEOTIDE SEQUENCE [LARGE SCALE GENOMIC DNA]</scope>
    <source>
        <strain evidence="1">G3</strain>
    </source>
</reference>
<reference evidence="1" key="1">
    <citation type="submission" date="2006-10" db="EMBL/GenBank/DDBJ databases">
        <authorList>
            <person name="Amadeo P."/>
            <person name="Zhao Q."/>
            <person name="Wortman J."/>
            <person name="Fraser-Liggett C."/>
            <person name="Carlton J."/>
        </authorList>
    </citation>
    <scope>NUCLEOTIDE SEQUENCE</scope>
    <source>
        <strain evidence="1">G3</strain>
    </source>
</reference>
<evidence type="ECO:0000313" key="2">
    <source>
        <dbReference type="Proteomes" id="UP000001542"/>
    </source>
</evidence>
<dbReference type="VEuPathDB" id="TrichDB:TVAGG3_0756780"/>
<name>A2FVU3_TRIV3</name>
<dbReference type="InterPro" id="IPR011050">
    <property type="entry name" value="Pectin_lyase_fold/virulence"/>
</dbReference>
<keyword evidence="2" id="KW-1185">Reference proteome</keyword>
<sequence length="303" mass="34222">MGIQKSFSEYYGETEFTDKTKNETISEKGNYYIHNAIFSFHYQKAAIYLITDNKVLIETCTFYNNSSKYYGGSFFIENSECVLIHLCILLSNNTNFGCGYCIKSYSKPNYKSYAFECSVSQCSGEGAPLYHTGGDIQVSNMNTSNHRITKYAAYSIVSSKGVGIINFTTASNASSIKNGAICNGDGLNITRTNYLNNEYNGSYNAIIYVDTVFYSNCSFIGNKGNYLFDKKPKAVENCYFNDNNVTQIVRSYQITYESIQPLDSLIIHYTTDKCSVTYFYPQKQTNIGGVMSLKSLKILNRRR</sequence>
<evidence type="ECO:0008006" key="3">
    <source>
        <dbReference type="Google" id="ProtNLM"/>
    </source>
</evidence>
<evidence type="ECO:0000313" key="1">
    <source>
        <dbReference type="EMBL" id="EAX90974.1"/>
    </source>
</evidence>
<dbReference type="Proteomes" id="UP000001542">
    <property type="component" value="Unassembled WGS sequence"/>
</dbReference>
<protein>
    <recommendedName>
        <fullName evidence="3">Right handed beta helix domain-containing protein</fullName>
    </recommendedName>
</protein>
<gene>
    <name evidence="1" type="ORF">TVAG_051750</name>
</gene>
<dbReference type="RefSeq" id="XP_001303904.1">
    <property type="nucleotide sequence ID" value="XM_001303903.1"/>
</dbReference>
<accession>A2FVU3</accession>
<dbReference type="AlphaFoldDB" id="A2FVU3"/>